<dbReference type="PROSITE" id="PS00018">
    <property type="entry name" value="EF_HAND_1"/>
    <property type="match status" value="1"/>
</dbReference>
<dbReference type="Proteomes" id="UP000504621">
    <property type="component" value="Unplaced"/>
</dbReference>
<dbReference type="GeneID" id="110427999"/>
<dbReference type="Gene3D" id="1.10.238.10">
    <property type="entry name" value="EF-hand"/>
    <property type="match status" value="1"/>
</dbReference>
<dbReference type="OrthoDB" id="26525at2759"/>
<keyword evidence="3" id="KW-1185">Reference proteome</keyword>
<name>A0A6J1BM54_9ROSI</name>
<dbReference type="PROSITE" id="PS50222">
    <property type="entry name" value="EF_HAND_2"/>
    <property type="match status" value="1"/>
</dbReference>
<dbReference type="RefSeq" id="XP_021299339.1">
    <property type="nucleotide sequence ID" value="XM_021443664.1"/>
</dbReference>
<dbReference type="Pfam" id="PF13405">
    <property type="entry name" value="EF-hand_6"/>
    <property type="match status" value="1"/>
</dbReference>
<dbReference type="InterPro" id="IPR018247">
    <property type="entry name" value="EF_Hand_1_Ca_BS"/>
</dbReference>
<dbReference type="InterPro" id="IPR002048">
    <property type="entry name" value="EF_hand_dom"/>
</dbReference>
<evidence type="ECO:0000259" key="2">
    <source>
        <dbReference type="PROSITE" id="PS50222"/>
    </source>
</evidence>
<organism evidence="3 4">
    <name type="scientific">Herrania umbratica</name>
    <dbReference type="NCBI Taxonomy" id="108875"/>
    <lineage>
        <taxon>Eukaryota</taxon>
        <taxon>Viridiplantae</taxon>
        <taxon>Streptophyta</taxon>
        <taxon>Embryophyta</taxon>
        <taxon>Tracheophyta</taxon>
        <taxon>Spermatophyta</taxon>
        <taxon>Magnoliopsida</taxon>
        <taxon>eudicotyledons</taxon>
        <taxon>Gunneridae</taxon>
        <taxon>Pentapetalae</taxon>
        <taxon>rosids</taxon>
        <taxon>malvids</taxon>
        <taxon>Malvales</taxon>
        <taxon>Malvaceae</taxon>
        <taxon>Byttnerioideae</taxon>
        <taxon>Herrania</taxon>
    </lineage>
</organism>
<dbReference type="SUPFAM" id="SSF47473">
    <property type="entry name" value="EF-hand"/>
    <property type="match status" value="1"/>
</dbReference>
<feature type="domain" description="EF-hand" evidence="2">
    <location>
        <begin position="28"/>
        <end position="63"/>
    </location>
</feature>
<dbReference type="CDD" id="cd00051">
    <property type="entry name" value="EFh"/>
    <property type="match status" value="1"/>
</dbReference>
<protein>
    <submittedName>
        <fullName evidence="4">Probable calcium-binding protein CML14</fullName>
    </submittedName>
</protein>
<reference evidence="4" key="1">
    <citation type="submission" date="2025-08" db="UniProtKB">
        <authorList>
            <consortium name="RefSeq"/>
        </authorList>
    </citation>
    <scope>IDENTIFICATION</scope>
    <source>
        <tissue evidence="4">Leaf</tissue>
    </source>
</reference>
<sequence>MSKSVCKPNVDKSCIRTTTKTKSLPILPTEEQWLSIFRRFDSDGDGLLSKQDIAYAFKALGVSPPNKQTFAALSHVDESGNRYIGQDKIGELVQYVMKRGYTIK</sequence>
<evidence type="ECO:0000256" key="1">
    <source>
        <dbReference type="ARBA" id="ARBA00022837"/>
    </source>
</evidence>
<evidence type="ECO:0000313" key="3">
    <source>
        <dbReference type="Proteomes" id="UP000504621"/>
    </source>
</evidence>
<proteinExistence type="predicted"/>
<keyword evidence="1" id="KW-0106">Calcium</keyword>
<dbReference type="GO" id="GO:0005509">
    <property type="term" value="F:calcium ion binding"/>
    <property type="evidence" value="ECO:0007669"/>
    <property type="project" value="InterPro"/>
</dbReference>
<accession>A0A6J1BM54</accession>
<gene>
    <name evidence="4" type="primary">LOC110427999</name>
</gene>
<dbReference type="AlphaFoldDB" id="A0A6J1BM54"/>
<evidence type="ECO:0000313" key="4">
    <source>
        <dbReference type="RefSeq" id="XP_021299339.1"/>
    </source>
</evidence>
<dbReference type="InterPro" id="IPR011992">
    <property type="entry name" value="EF-hand-dom_pair"/>
</dbReference>